<dbReference type="InterPro" id="IPR026891">
    <property type="entry name" value="Fn3-like"/>
</dbReference>
<dbReference type="Gene3D" id="2.60.40.10">
    <property type="entry name" value="Immunoglobulins"/>
    <property type="match status" value="1"/>
</dbReference>
<dbReference type="InterPro" id="IPR017853">
    <property type="entry name" value="GH"/>
</dbReference>
<dbReference type="OrthoDB" id="47059at2759"/>
<dbReference type="InterPro" id="IPR037524">
    <property type="entry name" value="PA14/GLEYA"/>
</dbReference>
<dbReference type="Pfam" id="PF00933">
    <property type="entry name" value="Glyco_hydro_3"/>
    <property type="match status" value="1"/>
</dbReference>
<dbReference type="PROSITE" id="PS51820">
    <property type="entry name" value="PA14"/>
    <property type="match status" value="1"/>
</dbReference>
<dbReference type="SMART" id="SM01217">
    <property type="entry name" value="Fn3_like"/>
    <property type="match status" value="1"/>
</dbReference>
<keyword evidence="9" id="KW-0624">Polysaccharide degradation</keyword>
<evidence type="ECO:0000256" key="4">
    <source>
        <dbReference type="ARBA" id="ARBA00012744"/>
    </source>
</evidence>
<dbReference type="Gene3D" id="3.40.50.1700">
    <property type="entry name" value="Glycoside hydrolase family 3 C-terminal domain"/>
    <property type="match status" value="1"/>
</dbReference>
<evidence type="ECO:0000313" key="12">
    <source>
        <dbReference type="Proteomes" id="UP000326757"/>
    </source>
</evidence>
<accession>A0A5N6KLJ7</accession>
<dbReference type="PANTHER" id="PTHR42715:SF10">
    <property type="entry name" value="BETA-GLUCOSIDASE"/>
    <property type="match status" value="1"/>
</dbReference>
<evidence type="ECO:0000256" key="6">
    <source>
        <dbReference type="ARBA" id="ARBA00023180"/>
    </source>
</evidence>
<dbReference type="InterPro" id="IPR001764">
    <property type="entry name" value="Glyco_hydro_3_N"/>
</dbReference>
<keyword evidence="7" id="KW-0119">Carbohydrate metabolism</keyword>
<sequence>MVRVIVWGIMAVLSILGYTTATNITLIDRPWLNITLPTEQRLELLFAQLNTSQIYAFVQGDTVLEDEGTGVSACVGHISGSPALGLPSICMGDGPAGVGNSLDNVTTFPAPVLSASTWNISLMYQYGQALAAEHKAKARNVVLSPTINILRSPLWARAGETFSEDPYLTARMAVAQTLGIQSQKMLACPKHFAAYNQDTNRFGLDPEWIAYDSVVDKRVMHELYLPAFKAAVMEGKAASIMCSYNRLNGHYTCENEWLLSILKEDWGFDGFVVADWYFSVRSTVAAAIAGLDISMPGGTLVPSYGFPAYYGDLLVEAVDNGSVPFSRVENMAKRLWRPMFELGVVDEPVTGSEKGVARTQEHLDLTQTIAEEGIVLLKNTDATLPIDVSKYKTIGVFGMDGTNASQVSENHGGFVIDKTLVTSSPLDEIIKHGKTQNISVSYSEAYPGTGTFPRVPSSMFEDGLNVTYWTTANWTGPVNQTVKVENITSGTYPTELWQAWPQVFSSEYNGIFMPNTSGIYHFSLTGQGDCLMYIEERLIANMSQANFGNTVQGIANLTAGNPVSLSLKYSMGYSLSYGAYGVTLGVNVGNITRDIDADSLAASVDLSIIFVSDRLSEGADNRLGLSLPGDQDAMIQRLARLSKKTLVVLNTNSAILMPWLEDVDAVIEAWYSGQQVGLAIGNLLFGAVNPSGKLPMTFPKSLNDTVQIGQGTETEFLEGLYVGYKWYDEHSVEPLFPFGHGLSYTTFDLSSVQVNTSNATSYSNETSSIIVSTTLTNTGALPGKQVVQLYVSYPAEANEPPKLMKGFQKVYLEVDQTSQVLFVVEKADLNIWNETIEDWAFVHGEYIFKVGFSAGDIILEEMIYL</sequence>
<keyword evidence="6" id="KW-0325">Glycoprotein</keyword>
<keyword evidence="8" id="KW-0326">Glycosidase</keyword>
<evidence type="ECO:0000256" key="1">
    <source>
        <dbReference type="ARBA" id="ARBA00000448"/>
    </source>
</evidence>
<dbReference type="Gene3D" id="2.60.120.260">
    <property type="entry name" value="Galactose-binding domain-like"/>
    <property type="match status" value="1"/>
</dbReference>
<dbReference type="InterPro" id="IPR036962">
    <property type="entry name" value="Glyco_hydro_3_N_sf"/>
</dbReference>
<dbReference type="Gene3D" id="3.20.20.300">
    <property type="entry name" value="Glycoside hydrolase, family 3, N-terminal domain"/>
    <property type="match status" value="1"/>
</dbReference>
<comment type="catalytic activity">
    <reaction evidence="1">
        <text>Hydrolysis of terminal, non-reducing beta-D-glucosyl residues with release of beta-D-glucose.</text>
        <dbReference type="EC" id="3.2.1.21"/>
    </reaction>
</comment>
<dbReference type="PRINTS" id="PR00133">
    <property type="entry name" value="GLHYDRLASE3"/>
</dbReference>
<evidence type="ECO:0000256" key="9">
    <source>
        <dbReference type="ARBA" id="ARBA00023326"/>
    </source>
</evidence>
<evidence type="ECO:0000256" key="5">
    <source>
        <dbReference type="ARBA" id="ARBA00022801"/>
    </source>
</evidence>
<dbReference type="GO" id="GO:0000272">
    <property type="term" value="P:polysaccharide catabolic process"/>
    <property type="evidence" value="ECO:0007669"/>
    <property type="project" value="UniProtKB-KW"/>
</dbReference>
<dbReference type="GO" id="GO:0008422">
    <property type="term" value="F:beta-glucosidase activity"/>
    <property type="evidence" value="ECO:0007669"/>
    <property type="project" value="UniProtKB-EC"/>
</dbReference>
<dbReference type="EMBL" id="VIGI01000002">
    <property type="protein sequence ID" value="KAB8304039.1"/>
    <property type="molecule type" value="Genomic_DNA"/>
</dbReference>
<proteinExistence type="inferred from homology"/>
<protein>
    <recommendedName>
        <fullName evidence="4">beta-glucosidase</fullName>
        <ecNumber evidence="4">3.2.1.21</ecNumber>
    </recommendedName>
</protein>
<dbReference type="SUPFAM" id="SSF51445">
    <property type="entry name" value="(Trans)glycosidases"/>
    <property type="match status" value="1"/>
</dbReference>
<evidence type="ECO:0000256" key="2">
    <source>
        <dbReference type="ARBA" id="ARBA00004987"/>
    </source>
</evidence>
<keyword evidence="5" id="KW-0378">Hydrolase</keyword>
<evidence type="ECO:0000256" key="3">
    <source>
        <dbReference type="ARBA" id="ARBA00005336"/>
    </source>
</evidence>
<comment type="pathway">
    <text evidence="2">Glycan metabolism; cellulose degradation.</text>
</comment>
<gene>
    <name evidence="11" type="ORF">EYC80_005385</name>
</gene>
<organism evidence="11 12">
    <name type="scientific">Monilinia laxa</name>
    <name type="common">Brown rot fungus</name>
    <name type="synonym">Sclerotinia laxa</name>
    <dbReference type="NCBI Taxonomy" id="61186"/>
    <lineage>
        <taxon>Eukaryota</taxon>
        <taxon>Fungi</taxon>
        <taxon>Dikarya</taxon>
        <taxon>Ascomycota</taxon>
        <taxon>Pezizomycotina</taxon>
        <taxon>Leotiomycetes</taxon>
        <taxon>Helotiales</taxon>
        <taxon>Sclerotiniaceae</taxon>
        <taxon>Monilinia</taxon>
    </lineage>
</organism>
<comment type="similarity">
    <text evidence="3">Belongs to the glycosyl hydrolase 3 family.</text>
</comment>
<dbReference type="InterPro" id="IPR050288">
    <property type="entry name" value="Cellulose_deg_GH3"/>
</dbReference>
<feature type="domain" description="PA14" evidence="10">
    <location>
        <begin position="459"/>
        <end position="600"/>
    </location>
</feature>
<dbReference type="Proteomes" id="UP000326757">
    <property type="component" value="Unassembled WGS sequence"/>
</dbReference>
<name>A0A5N6KLJ7_MONLA</name>
<reference evidence="11 12" key="1">
    <citation type="submission" date="2019-06" db="EMBL/GenBank/DDBJ databases">
        <title>Genome Sequence of the Brown Rot Fungal Pathogen Monilinia laxa.</title>
        <authorList>
            <person name="De Miccolis Angelini R.M."/>
            <person name="Landi L."/>
            <person name="Abate D."/>
            <person name="Pollastro S."/>
            <person name="Romanazzi G."/>
            <person name="Faretra F."/>
        </authorList>
    </citation>
    <scope>NUCLEOTIDE SEQUENCE [LARGE SCALE GENOMIC DNA]</scope>
    <source>
        <strain evidence="11 12">Mlax316</strain>
    </source>
</reference>
<evidence type="ECO:0000259" key="10">
    <source>
        <dbReference type="PROSITE" id="PS51820"/>
    </source>
</evidence>
<evidence type="ECO:0000256" key="7">
    <source>
        <dbReference type="ARBA" id="ARBA00023277"/>
    </source>
</evidence>
<dbReference type="Pfam" id="PF14310">
    <property type="entry name" value="Fn3-like"/>
    <property type="match status" value="1"/>
</dbReference>
<evidence type="ECO:0000256" key="8">
    <source>
        <dbReference type="ARBA" id="ARBA00023295"/>
    </source>
</evidence>
<dbReference type="AlphaFoldDB" id="A0A5N6KLJ7"/>
<dbReference type="InterPro" id="IPR013783">
    <property type="entry name" value="Ig-like_fold"/>
</dbReference>
<dbReference type="InterPro" id="IPR002772">
    <property type="entry name" value="Glyco_hydro_3_C"/>
</dbReference>
<dbReference type="PANTHER" id="PTHR42715">
    <property type="entry name" value="BETA-GLUCOSIDASE"/>
    <property type="match status" value="1"/>
</dbReference>
<comment type="caution">
    <text evidence="11">The sequence shown here is derived from an EMBL/GenBank/DDBJ whole genome shotgun (WGS) entry which is preliminary data.</text>
</comment>
<keyword evidence="12" id="KW-1185">Reference proteome</keyword>
<evidence type="ECO:0000313" key="11">
    <source>
        <dbReference type="EMBL" id="KAB8304039.1"/>
    </source>
</evidence>
<dbReference type="InterPro" id="IPR036881">
    <property type="entry name" value="Glyco_hydro_3_C_sf"/>
</dbReference>
<dbReference type="SUPFAM" id="SSF52279">
    <property type="entry name" value="Beta-D-glucan exohydrolase, C-terminal domain"/>
    <property type="match status" value="1"/>
</dbReference>
<dbReference type="EC" id="3.2.1.21" evidence="4"/>
<dbReference type="Pfam" id="PF01915">
    <property type="entry name" value="Glyco_hydro_3_C"/>
    <property type="match status" value="1"/>
</dbReference>
<dbReference type="SUPFAM" id="SSF56988">
    <property type="entry name" value="Anthrax protective antigen"/>
    <property type="match status" value="1"/>
</dbReference>